<keyword evidence="7" id="KW-1185">Reference proteome</keyword>
<feature type="transmembrane region" description="Helical" evidence="5">
    <location>
        <begin position="34"/>
        <end position="58"/>
    </location>
</feature>
<dbReference type="InterPro" id="IPR018499">
    <property type="entry name" value="Tetraspanin/Peripherin"/>
</dbReference>
<comment type="caution">
    <text evidence="6">The sequence shown here is derived from an EMBL/GenBank/DDBJ whole genome shotgun (WGS) entry which is preliminary data.</text>
</comment>
<dbReference type="Proteomes" id="UP000830375">
    <property type="component" value="Unassembled WGS sequence"/>
</dbReference>
<keyword evidence="3 5" id="KW-1133">Transmembrane helix</keyword>
<evidence type="ECO:0000256" key="4">
    <source>
        <dbReference type="ARBA" id="ARBA00023136"/>
    </source>
</evidence>
<evidence type="ECO:0000256" key="5">
    <source>
        <dbReference type="SAM" id="Phobius"/>
    </source>
</evidence>
<sequence>MTNISYALIGVGAFLMLMTFMGCCGAIHESKCMLLSFFVIVLIIFLMEEAVAIVLIAYQSLVEADPLYHNKSIFEMLLSKLCRVVYDTRGRS</sequence>
<keyword evidence="4 5" id="KW-0472">Membrane</keyword>
<dbReference type="Pfam" id="PF00335">
    <property type="entry name" value="Tetraspanin"/>
    <property type="match status" value="1"/>
</dbReference>
<name>A0ABQ8MZ02_LABRO</name>
<evidence type="ECO:0000256" key="2">
    <source>
        <dbReference type="ARBA" id="ARBA00022692"/>
    </source>
</evidence>
<evidence type="ECO:0000256" key="1">
    <source>
        <dbReference type="ARBA" id="ARBA00004141"/>
    </source>
</evidence>
<organism evidence="6 7">
    <name type="scientific">Labeo rohita</name>
    <name type="common">Indian major carp</name>
    <name type="synonym">Cyprinus rohita</name>
    <dbReference type="NCBI Taxonomy" id="84645"/>
    <lineage>
        <taxon>Eukaryota</taxon>
        <taxon>Metazoa</taxon>
        <taxon>Chordata</taxon>
        <taxon>Craniata</taxon>
        <taxon>Vertebrata</taxon>
        <taxon>Euteleostomi</taxon>
        <taxon>Actinopterygii</taxon>
        <taxon>Neopterygii</taxon>
        <taxon>Teleostei</taxon>
        <taxon>Ostariophysi</taxon>
        <taxon>Cypriniformes</taxon>
        <taxon>Cyprinidae</taxon>
        <taxon>Labeoninae</taxon>
        <taxon>Labeonini</taxon>
        <taxon>Labeo</taxon>
    </lineage>
</organism>
<dbReference type="PANTHER" id="PTHR19282:SF561">
    <property type="entry name" value="TETRASPANIN"/>
    <property type="match status" value="1"/>
</dbReference>
<gene>
    <name evidence="6" type="ORF">H4Q32_004697</name>
</gene>
<dbReference type="EMBL" id="JACTAM010000001">
    <property type="protein sequence ID" value="KAI2668059.1"/>
    <property type="molecule type" value="Genomic_DNA"/>
</dbReference>
<keyword evidence="2 5" id="KW-0812">Transmembrane</keyword>
<reference evidence="6 7" key="1">
    <citation type="submission" date="2022-01" db="EMBL/GenBank/DDBJ databases">
        <title>A high-quality chromosome-level genome assembly of rohu carp, Labeo rohita.</title>
        <authorList>
            <person name="Arick M.A. II"/>
            <person name="Hsu C.-Y."/>
            <person name="Magbanua Z."/>
            <person name="Pechanova O."/>
            <person name="Grover C."/>
            <person name="Miller E."/>
            <person name="Thrash A."/>
            <person name="Ezzel L."/>
            <person name="Alam S."/>
            <person name="Benzie J."/>
            <person name="Hamilton M."/>
            <person name="Karsi A."/>
            <person name="Lawrence M.L."/>
            <person name="Peterson D.G."/>
        </authorList>
    </citation>
    <scope>NUCLEOTIDE SEQUENCE [LARGE SCALE GENOMIC DNA]</scope>
    <source>
        <strain evidence="7">BAU-BD-2019</strain>
        <tissue evidence="6">Blood</tissue>
    </source>
</reference>
<feature type="transmembrane region" description="Helical" evidence="5">
    <location>
        <begin position="6"/>
        <end position="27"/>
    </location>
</feature>
<evidence type="ECO:0000313" key="7">
    <source>
        <dbReference type="Proteomes" id="UP000830375"/>
    </source>
</evidence>
<accession>A0ABQ8MZ02</accession>
<evidence type="ECO:0000313" key="6">
    <source>
        <dbReference type="EMBL" id="KAI2668059.1"/>
    </source>
</evidence>
<dbReference type="PANTHER" id="PTHR19282">
    <property type="entry name" value="TETRASPANIN"/>
    <property type="match status" value="1"/>
</dbReference>
<dbReference type="PRINTS" id="PR00259">
    <property type="entry name" value="TMFOUR"/>
</dbReference>
<proteinExistence type="predicted"/>
<evidence type="ECO:0000256" key="3">
    <source>
        <dbReference type="ARBA" id="ARBA00022989"/>
    </source>
</evidence>
<protein>
    <submittedName>
        <fullName evidence="6">CD9 antigen</fullName>
    </submittedName>
</protein>
<comment type="subcellular location">
    <subcellularLocation>
        <location evidence="1">Membrane</location>
        <topology evidence="1">Multi-pass membrane protein</topology>
    </subcellularLocation>
</comment>